<evidence type="ECO:0000256" key="1">
    <source>
        <dbReference type="SAM" id="Phobius"/>
    </source>
</evidence>
<dbReference type="Proteomes" id="UP001464378">
    <property type="component" value="Unassembled WGS sequence"/>
</dbReference>
<keyword evidence="1" id="KW-1133">Transmembrane helix</keyword>
<evidence type="ECO:0000313" key="3">
    <source>
        <dbReference type="Proteomes" id="UP001464378"/>
    </source>
</evidence>
<dbReference type="EMBL" id="JBBMFK010000014">
    <property type="protein sequence ID" value="MEQ2443769.1"/>
    <property type="molecule type" value="Genomic_DNA"/>
</dbReference>
<gene>
    <name evidence="2" type="ORF">WMO64_09845</name>
</gene>
<organism evidence="2 3">
    <name type="scientific">Pseudoflavonifractor intestinihominis</name>
    <dbReference type="NCBI Taxonomy" id="3133171"/>
    <lineage>
        <taxon>Bacteria</taxon>
        <taxon>Bacillati</taxon>
        <taxon>Bacillota</taxon>
        <taxon>Clostridia</taxon>
        <taxon>Eubacteriales</taxon>
        <taxon>Oscillospiraceae</taxon>
        <taxon>Pseudoflavonifractor</taxon>
    </lineage>
</organism>
<keyword evidence="1" id="KW-0812">Transmembrane</keyword>
<name>A0ABV1E8Y8_9FIRM</name>
<feature type="transmembrane region" description="Helical" evidence="1">
    <location>
        <begin position="6"/>
        <end position="27"/>
    </location>
</feature>
<feature type="transmembrane region" description="Helical" evidence="1">
    <location>
        <begin position="119"/>
        <end position="141"/>
    </location>
</feature>
<feature type="transmembrane region" description="Helical" evidence="1">
    <location>
        <begin position="161"/>
        <end position="181"/>
    </location>
</feature>
<evidence type="ECO:0008006" key="4">
    <source>
        <dbReference type="Google" id="ProtNLM"/>
    </source>
</evidence>
<feature type="transmembrane region" description="Helical" evidence="1">
    <location>
        <begin position="78"/>
        <end position="98"/>
    </location>
</feature>
<accession>A0ABV1E8Y8</accession>
<keyword evidence="3" id="KW-1185">Reference proteome</keyword>
<sequence length="246" mass="27987">MLNWIVTNWIFSIPICAFVVYLVCYGMEQAVYAGLGIPAAKAPHKKRFPAAILFLEALAVFFFLMWYNCGMVFWDKGWRPALLVLFFVFLAVLAAVWGRTLRRLTRRSPKWGRGYPTPAALCFCLRRTVGSFVPGWFLGLIPAGIYQSISLSDVEGTARSLVAQILPGLLPVLFLAAVWVISDNDEKSIRAAANGTYDPRKEPEKAERTLFDITYEAQMADLIQQAIQQEEEENERRYREYWEGKG</sequence>
<keyword evidence="1" id="KW-0472">Membrane</keyword>
<dbReference type="RefSeq" id="WP_349231857.1">
    <property type="nucleotide sequence ID" value="NZ_JBBMFK010000014.1"/>
</dbReference>
<protein>
    <recommendedName>
        <fullName evidence="4">RDD domain-containing protein</fullName>
    </recommendedName>
</protein>
<reference evidence="2 3" key="1">
    <citation type="submission" date="2024-03" db="EMBL/GenBank/DDBJ databases">
        <title>Human intestinal bacterial collection.</title>
        <authorList>
            <person name="Pauvert C."/>
            <person name="Hitch T.C.A."/>
            <person name="Clavel T."/>
        </authorList>
    </citation>
    <scope>NUCLEOTIDE SEQUENCE [LARGE SCALE GENOMIC DNA]</scope>
    <source>
        <strain evidence="2 3">CLA-AP-H29</strain>
    </source>
</reference>
<evidence type="ECO:0000313" key="2">
    <source>
        <dbReference type="EMBL" id="MEQ2443769.1"/>
    </source>
</evidence>
<comment type="caution">
    <text evidence="2">The sequence shown here is derived from an EMBL/GenBank/DDBJ whole genome shotgun (WGS) entry which is preliminary data.</text>
</comment>
<proteinExistence type="predicted"/>
<feature type="transmembrane region" description="Helical" evidence="1">
    <location>
        <begin position="48"/>
        <end position="66"/>
    </location>
</feature>